<dbReference type="AlphaFoldDB" id="A0A1I0PQ68"/>
<dbReference type="OrthoDB" id="9792218at2"/>
<feature type="domain" description="Mechanosensitive ion channel MscS" evidence="6">
    <location>
        <begin position="373"/>
        <end position="438"/>
    </location>
</feature>
<dbReference type="InterPro" id="IPR006685">
    <property type="entry name" value="MscS_channel_2nd"/>
</dbReference>
<feature type="transmembrane region" description="Helical" evidence="4">
    <location>
        <begin position="243"/>
        <end position="265"/>
    </location>
</feature>
<reference evidence="7 8" key="1">
    <citation type="submission" date="2016-10" db="EMBL/GenBank/DDBJ databases">
        <authorList>
            <person name="de Groot N.N."/>
        </authorList>
    </citation>
    <scope>NUCLEOTIDE SEQUENCE [LARGE SCALE GENOMIC DNA]</scope>
    <source>
        <strain evidence="7 8">DSM 17925</strain>
    </source>
</reference>
<accession>A0A1I0PQ68</accession>
<dbReference type="Gene3D" id="1.10.287.1260">
    <property type="match status" value="1"/>
</dbReference>
<organism evidence="7 8">
    <name type="scientific">Cognatiyoonia koreensis</name>
    <dbReference type="NCBI Taxonomy" id="364200"/>
    <lineage>
        <taxon>Bacteria</taxon>
        <taxon>Pseudomonadati</taxon>
        <taxon>Pseudomonadota</taxon>
        <taxon>Alphaproteobacteria</taxon>
        <taxon>Rhodobacterales</taxon>
        <taxon>Paracoccaceae</taxon>
        <taxon>Cognatiyoonia</taxon>
    </lineage>
</organism>
<feature type="signal peptide" evidence="5">
    <location>
        <begin position="1"/>
        <end position="19"/>
    </location>
</feature>
<dbReference type="SUPFAM" id="SSF82689">
    <property type="entry name" value="Mechanosensitive channel protein MscS (YggB), C-terminal domain"/>
    <property type="match status" value="1"/>
</dbReference>
<keyword evidence="4" id="KW-0812">Transmembrane</keyword>
<gene>
    <name evidence="7" type="ORF">SAMN04488515_1359</name>
</gene>
<evidence type="ECO:0000313" key="8">
    <source>
        <dbReference type="Proteomes" id="UP000199167"/>
    </source>
</evidence>
<dbReference type="GO" id="GO:0008381">
    <property type="term" value="F:mechanosensitive monoatomic ion channel activity"/>
    <property type="evidence" value="ECO:0007669"/>
    <property type="project" value="UniProtKB-ARBA"/>
</dbReference>
<dbReference type="RefSeq" id="WP_089991868.1">
    <property type="nucleotide sequence ID" value="NZ_FOIZ01000001.1"/>
</dbReference>
<evidence type="ECO:0000256" key="5">
    <source>
        <dbReference type="SAM" id="SignalP"/>
    </source>
</evidence>
<keyword evidence="8" id="KW-1185">Reference proteome</keyword>
<keyword evidence="4" id="KW-0472">Membrane</keyword>
<comment type="subcellular location">
    <subcellularLocation>
        <location evidence="1">Cell membrane</location>
        <topology evidence="1">Multi-pass membrane protein</topology>
    </subcellularLocation>
</comment>
<dbReference type="InterPro" id="IPR011066">
    <property type="entry name" value="MscS_channel_C_sf"/>
</dbReference>
<evidence type="ECO:0000256" key="4">
    <source>
        <dbReference type="SAM" id="Phobius"/>
    </source>
</evidence>
<name>A0A1I0PQ68_9RHOB</name>
<feature type="transmembrane region" description="Helical" evidence="4">
    <location>
        <begin position="351"/>
        <end position="370"/>
    </location>
</feature>
<feature type="transmembrane region" description="Helical" evidence="4">
    <location>
        <begin position="271"/>
        <end position="292"/>
    </location>
</feature>
<dbReference type="Proteomes" id="UP000199167">
    <property type="component" value="Unassembled WGS sequence"/>
</dbReference>
<dbReference type="SUPFAM" id="SSF50182">
    <property type="entry name" value="Sm-like ribonucleoproteins"/>
    <property type="match status" value="1"/>
</dbReference>
<dbReference type="STRING" id="364200.SAMN04488515_1359"/>
<proteinExistence type="predicted"/>
<dbReference type="PANTHER" id="PTHR30566">
    <property type="entry name" value="YNAI-RELATED MECHANOSENSITIVE ION CHANNEL"/>
    <property type="match status" value="1"/>
</dbReference>
<feature type="transmembrane region" description="Helical" evidence="4">
    <location>
        <begin position="324"/>
        <end position="345"/>
    </location>
</feature>
<feature type="compositionally biased region" description="Basic and acidic residues" evidence="3">
    <location>
        <begin position="534"/>
        <end position="545"/>
    </location>
</feature>
<dbReference type="Pfam" id="PF00924">
    <property type="entry name" value="MS_channel_2nd"/>
    <property type="match status" value="1"/>
</dbReference>
<evidence type="ECO:0000259" key="6">
    <source>
        <dbReference type="Pfam" id="PF00924"/>
    </source>
</evidence>
<evidence type="ECO:0000256" key="3">
    <source>
        <dbReference type="SAM" id="MobiDB-lite"/>
    </source>
</evidence>
<evidence type="ECO:0000313" key="7">
    <source>
        <dbReference type="EMBL" id="SEW16546.1"/>
    </source>
</evidence>
<protein>
    <submittedName>
        <fullName evidence="7">Mechanosensitive ion channel</fullName>
    </submittedName>
</protein>
<feature type="region of interest" description="Disordered" evidence="3">
    <location>
        <begin position="534"/>
        <end position="555"/>
    </location>
</feature>
<keyword evidence="2" id="KW-1003">Cell membrane</keyword>
<dbReference type="PANTHER" id="PTHR30566:SF5">
    <property type="entry name" value="MECHANOSENSITIVE ION CHANNEL PROTEIN 1, MITOCHONDRIAL-RELATED"/>
    <property type="match status" value="1"/>
</dbReference>
<evidence type="ECO:0000256" key="2">
    <source>
        <dbReference type="ARBA" id="ARBA00022475"/>
    </source>
</evidence>
<dbReference type="EMBL" id="FOIZ01000001">
    <property type="protein sequence ID" value="SEW16546.1"/>
    <property type="molecule type" value="Genomic_DNA"/>
</dbReference>
<dbReference type="InterPro" id="IPR010920">
    <property type="entry name" value="LSM_dom_sf"/>
</dbReference>
<keyword evidence="5" id="KW-0732">Signal</keyword>
<dbReference type="GO" id="GO:0005886">
    <property type="term" value="C:plasma membrane"/>
    <property type="evidence" value="ECO:0007669"/>
    <property type="project" value="UniProtKB-SubCell"/>
</dbReference>
<evidence type="ECO:0000256" key="1">
    <source>
        <dbReference type="ARBA" id="ARBA00004651"/>
    </source>
</evidence>
<keyword evidence="4" id="KW-1133">Transmembrane helix</keyword>
<sequence length="555" mass="61009">MNRWLVCLFLFLSPLSAAAQDAVVFEVDSLNVGLPATDADIDLSTPQSAIETFLFAAEDQDFATAAQVLNLNDIPLAERATRGPDLAEKLSTVIDRKVLISWQSLLERPDSLDANAPSDNAMAGQARKSLLLGVLDLDDRRVALRLNRLQPTGGEPVWVFSRQSVDVIEPLFVRYGPSRFEKMLPAALQTETGLGLLWWEIIALPFMVILAAIAAHLTWRILTIISRRQVGQFLSTIIKSSRLPATLTVIAAVILIMSTQVFVVSGVISSILNPLVVLTLVIAFMVFIINVIDAVLSRIVDADVENLSSPEHADSRSLATSISALRRIVVIVAVLAGTGITLTQAEIFQTLGFSLLAGAGALTLVLGFAAREVLGNILASLQISFNRSARVGDQLIYDDKLCTVERIHFTYVQLKVWDQSRMIVPVLKFVSDEFINRSAVDPDMIRHCVLKLSHTIDIAAIRKTFENWAAQDKRIGDDTTPECKVIAHNEFGVDVRFAVHVPDPRNGWDVECEMREVLLAHLREEEAKRDVELVPHLGTDRRNSDDTASAAVEAA</sequence>
<feature type="transmembrane region" description="Helical" evidence="4">
    <location>
        <begin position="196"/>
        <end position="222"/>
    </location>
</feature>
<feature type="chain" id="PRO_5011600251" evidence="5">
    <location>
        <begin position="20"/>
        <end position="555"/>
    </location>
</feature>